<dbReference type="Gene3D" id="3.90.1200.10">
    <property type="match status" value="1"/>
</dbReference>
<dbReference type="RefSeq" id="WP_093857847.1">
    <property type="nucleotide sequence ID" value="NZ_BJVZ01000014.1"/>
</dbReference>
<dbReference type="PANTHER" id="PTHR41283">
    <property type="entry name" value="AMINOGLYCOSIDE PHOSPHOTRANSFERASE"/>
    <property type="match status" value="1"/>
</dbReference>
<protein>
    <submittedName>
        <fullName evidence="2">Predicted kinase, aminoglycoside phosphotransferase (APT) family</fullName>
    </submittedName>
</protein>
<keyword evidence="2" id="KW-0808">Transferase</keyword>
<feature type="domain" description="Aminoglycoside phosphotransferase" evidence="1">
    <location>
        <begin position="17"/>
        <end position="233"/>
    </location>
</feature>
<reference evidence="2 3" key="1">
    <citation type="submission" date="2016-10" db="EMBL/GenBank/DDBJ databases">
        <authorList>
            <person name="de Groot N.N."/>
        </authorList>
    </citation>
    <scope>NUCLEOTIDE SEQUENCE [LARGE SCALE GENOMIC DNA]</scope>
    <source>
        <strain evidence="2 3">CGMCC 1.3442</strain>
    </source>
</reference>
<dbReference type="Proteomes" id="UP000199334">
    <property type="component" value="Unassembled WGS sequence"/>
</dbReference>
<dbReference type="OrthoDB" id="334783at2"/>
<name>A0A1H0FKM5_9BACI</name>
<dbReference type="GO" id="GO:0016301">
    <property type="term" value="F:kinase activity"/>
    <property type="evidence" value="ECO:0007669"/>
    <property type="project" value="UniProtKB-KW"/>
</dbReference>
<dbReference type="SUPFAM" id="SSF56112">
    <property type="entry name" value="Protein kinase-like (PK-like)"/>
    <property type="match status" value="1"/>
</dbReference>
<accession>A0A1H0FKM5</accession>
<dbReference type="AlphaFoldDB" id="A0A1H0FKM5"/>
<sequence>MEKIINQIGLESIESTKKIHKGFSNDEKYIINQRYLLRIFPNENIDERQREFAVINKCSKLSRFVPKAFEFGEMEGRGYMLLEFLPGEDGEDALGKLSEEEQYQAGYQAGVELRKLHQIEAPENHDWFSVKKAKTERYFNRLTDVTFDESLKDMLKNYIKRHEHLMKGRPSTLQHDDFHPANLLIHQKKFVGIIDFQRVDFGDPLYDLHKLGFFSKPISIPFTRGNIAGYFHNDIPQSFWDLYGLYSAMHVVSAVVWGEQFDAKQAQFLRDRAMEVIVDHDYFKLAQPIWAEGL</sequence>
<keyword evidence="2" id="KW-0418">Kinase</keyword>
<dbReference type="Pfam" id="PF01636">
    <property type="entry name" value="APH"/>
    <property type="match status" value="1"/>
</dbReference>
<dbReference type="PANTHER" id="PTHR41283:SF1">
    <property type="entry name" value="AMINOGLYCOSIDE PHOSPHOTRANSFERASE DOMAIN-CONTAINING PROTEIN"/>
    <property type="match status" value="1"/>
</dbReference>
<keyword evidence="3" id="KW-1185">Reference proteome</keyword>
<dbReference type="InterPro" id="IPR002575">
    <property type="entry name" value="Aminoglycoside_PTrfase"/>
</dbReference>
<proteinExistence type="predicted"/>
<dbReference type="CDD" id="cd05120">
    <property type="entry name" value="APH_ChoK_like"/>
    <property type="match status" value="1"/>
</dbReference>
<evidence type="ECO:0000313" key="2">
    <source>
        <dbReference type="EMBL" id="SDN95019.1"/>
    </source>
</evidence>
<dbReference type="EMBL" id="FNIG01000012">
    <property type="protein sequence ID" value="SDN95019.1"/>
    <property type="molecule type" value="Genomic_DNA"/>
</dbReference>
<organism evidence="2 3">
    <name type="scientific">Tenuibacillus multivorans</name>
    <dbReference type="NCBI Taxonomy" id="237069"/>
    <lineage>
        <taxon>Bacteria</taxon>
        <taxon>Bacillati</taxon>
        <taxon>Bacillota</taxon>
        <taxon>Bacilli</taxon>
        <taxon>Bacillales</taxon>
        <taxon>Bacillaceae</taxon>
        <taxon>Tenuibacillus</taxon>
    </lineage>
</organism>
<gene>
    <name evidence="2" type="ORF">SAMN05216498_0289</name>
</gene>
<evidence type="ECO:0000259" key="1">
    <source>
        <dbReference type="Pfam" id="PF01636"/>
    </source>
</evidence>
<dbReference type="InterPro" id="IPR011009">
    <property type="entry name" value="Kinase-like_dom_sf"/>
</dbReference>
<dbReference type="STRING" id="237069.SAMN05216498_0289"/>
<evidence type="ECO:0000313" key="3">
    <source>
        <dbReference type="Proteomes" id="UP000199334"/>
    </source>
</evidence>